<dbReference type="EMBL" id="FNAG01000006">
    <property type="protein sequence ID" value="SDD72496.1"/>
    <property type="molecule type" value="Genomic_DNA"/>
</dbReference>
<proteinExistence type="predicted"/>
<dbReference type="GO" id="GO:0016491">
    <property type="term" value="F:oxidoreductase activity"/>
    <property type="evidence" value="ECO:0007669"/>
    <property type="project" value="InterPro"/>
</dbReference>
<keyword evidence="3" id="KW-1185">Reference proteome</keyword>
<dbReference type="CDD" id="cd02142">
    <property type="entry name" value="McbC_SagB-like_oxidoreductase"/>
    <property type="match status" value="1"/>
</dbReference>
<dbReference type="InterPro" id="IPR000415">
    <property type="entry name" value="Nitroreductase-like"/>
</dbReference>
<sequence length="406" mass="43878">MGHTWRFVLWEVCGVAIKRCKLVVLQLREERAVDLEALLSGAPSVVARNRWVALAAHRDGEVELDQNEIALLGAVTSLHGSERAALEARFGAAAVQRLLDEQLLWDAATQASPEPSILDDWHPLSAVAHRHSRWAGVDTGAAAEQLARSGQRLTDALGEAPPTVAEPAATSARIDLPSVSQGALAELCRRRVTCRNFDAGRPVALETMSRVLAGTYGAIGEFAMAGVQVVKKPVASAGGLHAIEPYVIAQHVEGLRPGLYHYNGVQHSLGPVQLLEPPALRALLSEALAGQFWFENCPVFVVHVARFGRNFWKYRRHAKALRALTLDSGHLSHQQYLAATECGLAAFITAAINDHTLEAAFGLDPMQQGVMAISGFGYRGGAMENLEFDPNTVAWENWATEAAGME</sequence>
<reference evidence="2 3" key="1">
    <citation type="submission" date="2016-10" db="EMBL/GenBank/DDBJ databases">
        <authorList>
            <person name="de Groot N.N."/>
        </authorList>
    </citation>
    <scope>NUCLEOTIDE SEQUENCE [LARGE SCALE GENOMIC DNA]</scope>
    <source>
        <strain evidence="2 3">DSM 16957</strain>
    </source>
</reference>
<accession>A0A1G6X5F0</accession>
<dbReference type="NCBIfam" id="TIGR03605">
    <property type="entry name" value="antibiot_sagB"/>
    <property type="match status" value="1"/>
</dbReference>
<dbReference type="STRING" id="265719.SAMN04488509_10615"/>
<feature type="domain" description="Nitroreductase" evidence="1">
    <location>
        <begin position="189"/>
        <end position="378"/>
    </location>
</feature>
<organism evidence="2 3">
    <name type="scientific">Aquimonas voraii</name>
    <dbReference type="NCBI Taxonomy" id="265719"/>
    <lineage>
        <taxon>Bacteria</taxon>
        <taxon>Pseudomonadati</taxon>
        <taxon>Pseudomonadota</taxon>
        <taxon>Gammaproteobacteria</taxon>
        <taxon>Lysobacterales</taxon>
        <taxon>Lysobacteraceae</taxon>
        <taxon>Aquimonas</taxon>
    </lineage>
</organism>
<dbReference type="InterPro" id="IPR020051">
    <property type="entry name" value="SagB-type_dehydrogenase"/>
</dbReference>
<dbReference type="Pfam" id="PF00881">
    <property type="entry name" value="Nitroreductase"/>
    <property type="match status" value="1"/>
</dbReference>
<dbReference type="Proteomes" id="UP000199603">
    <property type="component" value="Unassembled WGS sequence"/>
</dbReference>
<evidence type="ECO:0000259" key="1">
    <source>
        <dbReference type="Pfam" id="PF00881"/>
    </source>
</evidence>
<dbReference type="InterPro" id="IPR030965">
    <property type="entry name" value="SagB-rel_DH_2"/>
</dbReference>
<dbReference type="SUPFAM" id="SSF55469">
    <property type="entry name" value="FMN-dependent nitroreductase-like"/>
    <property type="match status" value="1"/>
</dbReference>
<gene>
    <name evidence="2" type="ORF">SAMN04488509_10615</name>
</gene>
<evidence type="ECO:0000313" key="3">
    <source>
        <dbReference type="Proteomes" id="UP000199603"/>
    </source>
</evidence>
<dbReference type="PANTHER" id="PTHR43745:SF2">
    <property type="entry name" value="NITROREDUCTASE MJ1384-RELATED"/>
    <property type="match status" value="1"/>
</dbReference>
<dbReference type="AlphaFoldDB" id="A0A1G6X5F0"/>
<dbReference type="NCBIfam" id="TIGR04511">
    <property type="entry name" value="SagB_rel_DH_2"/>
    <property type="match status" value="1"/>
</dbReference>
<dbReference type="InterPro" id="IPR052544">
    <property type="entry name" value="Bacteriocin_Proc_Enz"/>
</dbReference>
<dbReference type="InterPro" id="IPR029479">
    <property type="entry name" value="Nitroreductase"/>
</dbReference>
<protein>
    <submittedName>
        <fullName evidence="2">Putative peptide maturation dehydrogenase</fullName>
    </submittedName>
</protein>
<evidence type="ECO:0000313" key="2">
    <source>
        <dbReference type="EMBL" id="SDD72496.1"/>
    </source>
</evidence>
<dbReference type="PANTHER" id="PTHR43745">
    <property type="entry name" value="NITROREDUCTASE MJ1384-RELATED"/>
    <property type="match status" value="1"/>
</dbReference>
<name>A0A1G6X5F0_9GAMM</name>
<dbReference type="Gene3D" id="3.40.109.10">
    <property type="entry name" value="NADH Oxidase"/>
    <property type="match status" value="1"/>
</dbReference>